<protein>
    <submittedName>
        <fullName evidence="2">Uncharacterized protein</fullName>
    </submittedName>
</protein>
<dbReference type="RefSeq" id="XP_013348141.1">
    <property type="nucleotide sequence ID" value="XM_013492687.1"/>
</dbReference>
<keyword evidence="1" id="KW-0175">Coiled coil</keyword>
<evidence type="ECO:0000313" key="2">
    <source>
        <dbReference type="EMBL" id="KEQ99572.1"/>
    </source>
</evidence>
<reference evidence="2 3" key="1">
    <citation type="journal article" date="2014" name="BMC Genomics">
        <title>Genome sequencing of four Aureobasidium pullulans varieties: biotechnological potential, stress tolerance, and description of new species.</title>
        <authorList>
            <person name="Gostin Ar C."/>
            <person name="Ohm R.A."/>
            <person name="Kogej T."/>
            <person name="Sonjak S."/>
            <person name="Turk M."/>
            <person name="Zajc J."/>
            <person name="Zalar P."/>
            <person name="Grube M."/>
            <person name="Sun H."/>
            <person name="Han J."/>
            <person name="Sharma A."/>
            <person name="Chiniquy J."/>
            <person name="Ngan C.Y."/>
            <person name="Lipzen A."/>
            <person name="Barry K."/>
            <person name="Grigoriev I.V."/>
            <person name="Gunde-Cimerman N."/>
        </authorList>
    </citation>
    <scope>NUCLEOTIDE SEQUENCE [LARGE SCALE GENOMIC DNA]</scope>
    <source>
        <strain evidence="2 3">EXF-2481</strain>
    </source>
</reference>
<dbReference type="AlphaFoldDB" id="A0A074YZK7"/>
<dbReference type="GeneID" id="25365333"/>
<evidence type="ECO:0000313" key="3">
    <source>
        <dbReference type="Proteomes" id="UP000030641"/>
    </source>
</evidence>
<dbReference type="EMBL" id="KL584750">
    <property type="protein sequence ID" value="KEQ99572.1"/>
    <property type="molecule type" value="Genomic_DNA"/>
</dbReference>
<dbReference type="HOGENOM" id="CLU_2497528_0_0_1"/>
<dbReference type="Proteomes" id="UP000030641">
    <property type="component" value="Unassembled WGS sequence"/>
</dbReference>
<evidence type="ECO:0000256" key="1">
    <source>
        <dbReference type="SAM" id="Coils"/>
    </source>
</evidence>
<gene>
    <name evidence="2" type="ORF">AUEXF2481DRAFT_35485</name>
</gene>
<organism evidence="2 3">
    <name type="scientific">Aureobasidium subglaciale (strain EXF-2481)</name>
    <name type="common">Aureobasidium pullulans var. subglaciale</name>
    <dbReference type="NCBI Taxonomy" id="1043005"/>
    <lineage>
        <taxon>Eukaryota</taxon>
        <taxon>Fungi</taxon>
        <taxon>Dikarya</taxon>
        <taxon>Ascomycota</taxon>
        <taxon>Pezizomycotina</taxon>
        <taxon>Dothideomycetes</taxon>
        <taxon>Dothideomycetidae</taxon>
        <taxon>Dothideales</taxon>
        <taxon>Saccotheciaceae</taxon>
        <taxon>Aureobasidium</taxon>
    </lineage>
</organism>
<sequence>MEAAAETQNDLVNLLNEKNIALTETKVAAAQSAEVVNMIIDENIQLKTEVQRLREEIKDLRTKLWNATVEERKMDAGRVRDVLGVL</sequence>
<dbReference type="OrthoDB" id="2161974at2759"/>
<accession>A0A074YZK7</accession>
<proteinExistence type="predicted"/>
<feature type="coiled-coil region" evidence="1">
    <location>
        <begin position="4"/>
        <end position="70"/>
    </location>
</feature>
<dbReference type="InParanoid" id="A0A074YZK7"/>
<keyword evidence="3" id="KW-1185">Reference proteome</keyword>
<name>A0A074YZK7_AURSE</name>